<reference evidence="1" key="1">
    <citation type="submission" date="2022-07" db="EMBL/GenBank/DDBJ databases">
        <title>Phylogenomic reconstructions and comparative analyses of Kickxellomycotina fungi.</title>
        <authorList>
            <person name="Reynolds N.K."/>
            <person name="Stajich J.E."/>
            <person name="Barry K."/>
            <person name="Grigoriev I.V."/>
            <person name="Crous P."/>
            <person name="Smith M.E."/>
        </authorList>
    </citation>
    <scope>NUCLEOTIDE SEQUENCE</scope>
    <source>
        <strain evidence="1">CBS 102833</strain>
    </source>
</reference>
<accession>A0ACC1LB39</accession>
<sequence>MSSSNDNKLSLNKINQLFPTKALYEAHSVEPKTRVELRMIKASALIRSTPDWADKLNDEEKCQEWTTQAKDAFNLTDKEVEYVFEELLFYAQLKENSNAGEELGAIDFMWITNAASNCELAGEFKHNAAVLEGDFIQTEAMDGEPTPLTGLQALVDPFLYPLVIKESYILTKPVESPEDSLNIELPRVKPETLKGWFRTINYLNKRSVKNGAKFDKRKLSQLVNGDRLNSSYQPHKYWLPTDFHVGEDGSVTIRSYINNLHPARYAALYQSISKVFAKFVPLLEQVATDMIHPRNLRVEFSRESCIVSDMLHPSDVHSMVEDGVQLPLEYQKYIIPSEGELGNANRDNVRLDMEALYDAYYKSVDYKEPVPKVFYPSVRPLKPYSMRRMALQASVEMSNIYLTPENPESLGYEWQAVGRAEERIFAVGLYFYDVENIASAKIKFRDPVWPKKFRNHEDYHDFCKAHDVDTDHGGSCTYTQDVGEVEIKSGSYICYPNFYQTKMPSFELADPTQPGHVKYIAFYIVDPTQRLVSTEIVPPQQPYWEMFSRHSPSANVVEGMSNVSSGRASNIDDEKNCAIDIAEHLRGLHHESNSRAMSQFSVYMH</sequence>
<keyword evidence="2" id="KW-1185">Reference proteome</keyword>
<dbReference type="Proteomes" id="UP001140096">
    <property type="component" value="Unassembled WGS sequence"/>
</dbReference>
<name>A0ACC1LB39_9FUNG</name>
<organism evidence="1 2">
    <name type="scientific">Coemansia furcata</name>
    <dbReference type="NCBI Taxonomy" id="417177"/>
    <lineage>
        <taxon>Eukaryota</taxon>
        <taxon>Fungi</taxon>
        <taxon>Fungi incertae sedis</taxon>
        <taxon>Zoopagomycota</taxon>
        <taxon>Kickxellomycotina</taxon>
        <taxon>Kickxellomycetes</taxon>
        <taxon>Kickxellales</taxon>
        <taxon>Kickxellaceae</taxon>
        <taxon>Coemansia</taxon>
    </lineage>
</organism>
<dbReference type="EMBL" id="JANBUP010001708">
    <property type="protein sequence ID" value="KAJ2804018.1"/>
    <property type="molecule type" value="Genomic_DNA"/>
</dbReference>
<comment type="caution">
    <text evidence="1">The sequence shown here is derived from an EMBL/GenBank/DDBJ whole genome shotgun (WGS) entry which is preliminary data.</text>
</comment>
<proteinExistence type="predicted"/>
<evidence type="ECO:0000313" key="1">
    <source>
        <dbReference type="EMBL" id="KAJ2804018.1"/>
    </source>
</evidence>
<evidence type="ECO:0000313" key="2">
    <source>
        <dbReference type="Proteomes" id="UP001140096"/>
    </source>
</evidence>
<protein>
    <submittedName>
        <fullName evidence="1">Uncharacterized protein</fullName>
    </submittedName>
</protein>
<gene>
    <name evidence="1" type="ORF">H4S07_004328</name>
</gene>